<name>A0A6A6DWD6_9PEZI</name>
<accession>A0A6A6DWD6</accession>
<dbReference type="InterPro" id="IPR011009">
    <property type="entry name" value="Kinase-like_dom_sf"/>
</dbReference>
<dbReference type="PANTHER" id="PTHR11909">
    <property type="entry name" value="CASEIN KINASE-RELATED"/>
    <property type="match status" value="1"/>
</dbReference>
<dbReference type="Gene3D" id="3.30.200.20">
    <property type="entry name" value="Phosphorylase Kinase, domain 1"/>
    <property type="match status" value="1"/>
</dbReference>
<dbReference type="InterPro" id="IPR050235">
    <property type="entry name" value="CK1_Ser-Thr_kinase"/>
</dbReference>
<gene>
    <name evidence="1" type="ORF">K469DRAFT_739942</name>
</gene>
<proteinExistence type="predicted"/>
<dbReference type="AlphaFoldDB" id="A0A6A6DWD6"/>
<protein>
    <recommendedName>
        <fullName evidence="3">Non-specific serine/threonine protein kinase</fullName>
    </recommendedName>
</protein>
<evidence type="ECO:0000313" key="1">
    <source>
        <dbReference type="EMBL" id="KAF2183095.1"/>
    </source>
</evidence>
<evidence type="ECO:0008006" key="3">
    <source>
        <dbReference type="Google" id="ProtNLM"/>
    </source>
</evidence>
<keyword evidence="2" id="KW-1185">Reference proteome</keyword>
<reference evidence="1" key="1">
    <citation type="journal article" date="2020" name="Stud. Mycol.">
        <title>101 Dothideomycetes genomes: a test case for predicting lifestyles and emergence of pathogens.</title>
        <authorList>
            <person name="Haridas S."/>
            <person name="Albert R."/>
            <person name="Binder M."/>
            <person name="Bloem J."/>
            <person name="Labutti K."/>
            <person name="Salamov A."/>
            <person name="Andreopoulos B."/>
            <person name="Baker S."/>
            <person name="Barry K."/>
            <person name="Bills G."/>
            <person name="Bluhm B."/>
            <person name="Cannon C."/>
            <person name="Castanera R."/>
            <person name="Culley D."/>
            <person name="Daum C."/>
            <person name="Ezra D."/>
            <person name="Gonzalez J."/>
            <person name="Henrissat B."/>
            <person name="Kuo A."/>
            <person name="Liang C."/>
            <person name="Lipzen A."/>
            <person name="Lutzoni F."/>
            <person name="Magnuson J."/>
            <person name="Mondo S."/>
            <person name="Nolan M."/>
            <person name="Ohm R."/>
            <person name="Pangilinan J."/>
            <person name="Park H.-J."/>
            <person name="Ramirez L."/>
            <person name="Alfaro M."/>
            <person name="Sun H."/>
            <person name="Tritt A."/>
            <person name="Yoshinaga Y."/>
            <person name="Zwiers L.-H."/>
            <person name="Turgeon B."/>
            <person name="Goodwin S."/>
            <person name="Spatafora J."/>
            <person name="Crous P."/>
            <person name="Grigoriev I."/>
        </authorList>
    </citation>
    <scope>NUCLEOTIDE SEQUENCE</scope>
    <source>
        <strain evidence="1">CBS 207.26</strain>
    </source>
</reference>
<dbReference type="OrthoDB" id="5800476at2759"/>
<evidence type="ECO:0000313" key="2">
    <source>
        <dbReference type="Proteomes" id="UP000800200"/>
    </source>
</evidence>
<dbReference type="Gene3D" id="1.10.510.10">
    <property type="entry name" value="Transferase(Phosphotransferase) domain 1"/>
    <property type="match status" value="1"/>
</dbReference>
<dbReference type="Proteomes" id="UP000800200">
    <property type="component" value="Unassembled WGS sequence"/>
</dbReference>
<sequence length="249" mass="29114">MYRRSTVQQSMVWIRTLIEQNPNKLKSRISNRDAERSFIICQRNIYPCVEHVDTNPSLLENEIYIYEKLSCGPGIPRIDRYGHECECRVMAFQLLGPNLEGLLNYCGRNFSLKAVLLPIGLAKAIEEPEERNYSQIGTTRYASINAYPGVVSTYDTESLGYVLIYFLKGSLSWQGLKADAQEHGAEHILNRKQSATDWGLYKDIPDEFKKYSEHVHYLRSDEKPSYRYLCRLFRSLFRHQSYEYDHVFD</sequence>
<dbReference type="SUPFAM" id="SSF56112">
    <property type="entry name" value="Protein kinase-like (PK-like)"/>
    <property type="match status" value="1"/>
</dbReference>
<dbReference type="EMBL" id="ML994644">
    <property type="protein sequence ID" value="KAF2183095.1"/>
    <property type="molecule type" value="Genomic_DNA"/>
</dbReference>
<organism evidence="1 2">
    <name type="scientific">Zopfia rhizophila CBS 207.26</name>
    <dbReference type="NCBI Taxonomy" id="1314779"/>
    <lineage>
        <taxon>Eukaryota</taxon>
        <taxon>Fungi</taxon>
        <taxon>Dikarya</taxon>
        <taxon>Ascomycota</taxon>
        <taxon>Pezizomycotina</taxon>
        <taxon>Dothideomycetes</taxon>
        <taxon>Dothideomycetes incertae sedis</taxon>
        <taxon>Zopfiaceae</taxon>
        <taxon>Zopfia</taxon>
    </lineage>
</organism>